<gene>
    <name evidence="1" type="ORF">NCTC13098_04062</name>
</gene>
<name>A0A3P8KLU2_RAOTE</name>
<proteinExistence type="predicted"/>
<dbReference type="Proteomes" id="UP000274346">
    <property type="component" value="Chromosome"/>
</dbReference>
<dbReference type="KEGG" id="rtg:NCTC13098_04062"/>
<evidence type="ECO:0000313" key="2">
    <source>
        <dbReference type="Proteomes" id="UP000274346"/>
    </source>
</evidence>
<organism evidence="1 2">
    <name type="scientific">Raoultella terrigena</name>
    <name type="common">Klebsiella terrigena</name>
    <dbReference type="NCBI Taxonomy" id="577"/>
    <lineage>
        <taxon>Bacteria</taxon>
        <taxon>Pseudomonadati</taxon>
        <taxon>Pseudomonadota</taxon>
        <taxon>Gammaproteobacteria</taxon>
        <taxon>Enterobacterales</taxon>
        <taxon>Enterobacteriaceae</taxon>
        <taxon>Klebsiella/Raoultella group</taxon>
        <taxon>Raoultella</taxon>
    </lineage>
</organism>
<dbReference type="EMBL" id="LR131271">
    <property type="protein sequence ID" value="VDR27691.1"/>
    <property type="molecule type" value="Genomic_DNA"/>
</dbReference>
<evidence type="ECO:0000313" key="1">
    <source>
        <dbReference type="EMBL" id="VDR27691.1"/>
    </source>
</evidence>
<accession>A0A3P8KLU2</accession>
<sequence length="81" mass="9048">MLPELGGDACSKTDNLMRNRANGSGFAMPSTDDPDTGITASYPFDFGLPFFCRHFNPNQNNIPVCVKIVVQWMIYCLKDRS</sequence>
<protein>
    <submittedName>
        <fullName evidence="1">Uncharacterized protein</fullName>
    </submittedName>
</protein>
<dbReference type="AlphaFoldDB" id="A0A3P8KLU2"/>
<reference evidence="1 2" key="1">
    <citation type="submission" date="2018-12" db="EMBL/GenBank/DDBJ databases">
        <authorList>
            <consortium name="Pathogen Informatics"/>
        </authorList>
    </citation>
    <scope>NUCLEOTIDE SEQUENCE [LARGE SCALE GENOMIC DNA]</scope>
    <source>
        <strain evidence="1 2">NCTC13098</strain>
    </source>
</reference>